<evidence type="ECO:0000256" key="1">
    <source>
        <dbReference type="ARBA" id="ARBA00022723"/>
    </source>
</evidence>
<organism evidence="7">
    <name type="scientific">Haptolina brevifila</name>
    <dbReference type="NCBI Taxonomy" id="156173"/>
    <lineage>
        <taxon>Eukaryota</taxon>
        <taxon>Haptista</taxon>
        <taxon>Haptophyta</taxon>
        <taxon>Prymnesiophyceae</taxon>
        <taxon>Prymnesiales</taxon>
        <taxon>Prymnesiaceae</taxon>
        <taxon>Haptolina</taxon>
    </lineage>
</organism>
<dbReference type="EMBL" id="HBGU01008052">
    <property type="protein sequence ID" value="CAD9408041.1"/>
    <property type="molecule type" value="Transcribed_RNA"/>
</dbReference>
<keyword evidence="3" id="KW-0106">Calcium</keyword>
<name>A0A6U7CIF5_9EUKA</name>
<keyword evidence="1" id="KW-0479">Metal-binding</keyword>
<sequence>MSAMDVDGSGFVKKSEFVRALKPLAKEESVDDTQLSALFDKLDRNQSGALSVNDLMAFQRDRGPNEVATRGGGTRKSSGFKGALPMSKLDEHDQERSITQQLRDDLRANKGRVIDLFRAWDEDDGGTVSREEFQKAMMLMGIKAHTAVVDDLFDAFDLDKSGFIEISELEKILRDKSKDIWADHTLTPSKQTKLVSAPATEKRQSRILELCDKLGYPEQMSIDEYLQTQSKLDYMTLQDARVEIVLHQMRVQGTQASAHFPILRHCALLHPFDRHVPTPQVAHCFHPKASTSQDLGLADAAAATPSPAQDATTGATI</sequence>
<accession>A0A6U7CIF5</accession>
<dbReference type="PROSITE" id="PS00018">
    <property type="entry name" value="EF_HAND_1"/>
    <property type="match status" value="3"/>
</dbReference>
<dbReference type="PROSITE" id="PS50222">
    <property type="entry name" value="EF_HAND_2"/>
    <property type="match status" value="4"/>
</dbReference>
<gene>
    <name evidence="6" type="ORF">CBRE1094_LOCUS4438</name>
    <name evidence="7" type="ORF">CBRE1094_LOCUS4439</name>
</gene>
<feature type="domain" description="EF-hand" evidence="5">
    <location>
        <begin position="144"/>
        <end position="179"/>
    </location>
</feature>
<feature type="domain" description="EF-hand" evidence="5">
    <location>
        <begin position="1"/>
        <end position="27"/>
    </location>
</feature>
<feature type="domain" description="EF-hand" evidence="5">
    <location>
        <begin position="108"/>
        <end position="143"/>
    </location>
</feature>
<keyword evidence="2" id="KW-0677">Repeat</keyword>
<dbReference type="PANTHER" id="PTHR34524">
    <property type="entry name" value="CALCYPHOSIN"/>
    <property type="match status" value="1"/>
</dbReference>
<dbReference type="SMART" id="SM00054">
    <property type="entry name" value="EFh"/>
    <property type="match status" value="4"/>
</dbReference>
<protein>
    <recommendedName>
        <fullName evidence="5">EF-hand domain-containing protein</fullName>
    </recommendedName>
</protein>
<dbReference type="InterPro" id="IPR011992">
    <property type="entry name" value="EF-hand-dom_pair"/>
</dbReference>
<feature type="region of interest" description="Disordered" evidence="4">
    <location>
        <begin position="63"/>
        <end position="95"/>
    </location>
</feature>
<evidence type="ECO:0000259" key="5">
    <source>
        <dbReference type="PROSITE" id="PS50222"/>
    </source>
</evidence>
<evidence type="ECO:0000313" key="7">
    <source>
        <dbReference type="EMBL" id="CAD9408041.1"/>
    </source>
</evidence>
<evidence type="ECO:0000256" key="2">
    <source>
        <dbReference type="ARBA" id="ARBA00022737"/>
    </source>
</evidence>
<feature type="domain" description="EF-hand" evidence="5">
    <location>
        <begin position="30"/>
        <end position="65"/>
    </location>
</feature>
<dbReference type="EMBL" id="HBGU01008051">
    <property type="protein sequence ID" value="CAD9408035.1"/>
    <property type="molecule type" value="Transcribed_RNA"/>
</dbReference>
<dbReference type="InterPro" id="IPR002048">
    <property type="entry name" value="EF_hand_dom"/>
</dbReference>
<evidence type="ECO:0000256" key="3">
    <source>
        <dbReference type="ARBA" id="ARBA00022837"/>
    </source>
</evidence>
<proteinExistence type="predicted"/>
<dbReference type="GO" id="GO:0005509">
    <property type="term" value="F:calcium ion binding"/>
    <property type="evidence" value="ECO:0007669"/>
    <property type="project" value="InterPro"/>
</dbReference>
<dbReference type="SUPFAM" id="SSF47473">
    <property type="entry name" value="EF-hand"/>
    <property type="match status" value="1"/>
</dbReference>
<evidence type="ECO:0000256" key="4">
    <source>
        <dbReference type="SAM" id="MobiDB-lite"/>
    </source>
</evidence>
<dbReference type="PANTHER" id="PTHR34524:SF6">
    <property type="entry name" value="CALCYPHOSINE LIKE"/>
    <property type="match status" value="1"/>
</dbReference>
<dbReference type="Pfam" id="PF13499">
    <property type="entry name" value="EF-hand_7"/>
    <property type="match status" value="1"/>
</dbReference>
<dbReference type="AlphaFoldDB" id="A0A6U7CIF5"/>
<reference evidence="7" key="1">
    <citation type="submission" date="2021-01" db="EMBL/GenBank/DDBJ databases">
        <authorList>
            <person name="Corre E."/>
            <person name="Pelletier E."/>
            <person name="Niang G."/>
            <person name="Scheremetjew M."/>
            <person name="Finn R."/>
            <person name="Kale V."/>
            <person name="Holt S."/>
            <person name="Cochrane G."/>
            <person name="Meng A."/>
            <person name="Brown T."/>
            <person name="Cohen L."/>
        </authorList>
    </citation>
    <scope>NUCLEOTIDE SEQUENCE</scope>
    <source>
        <strain evidence="7">UTEX LB 985</strain>
    </source>
</reference>
<feature type="region of interest" description="Disordered" evidence="4">
    <location>
        <begin position="296"/>
        <end position="317"/>
    </location>
</feature>
<evidence type="ECO:0000313" key="6">
    <source>
        <dbReference type="EMBL" id="CAD9408035.1"/>
    </source>
</evidence>
<dbReference type="Gene3D" id="1.10.238.10">
    <property type="entry name" value="EF-hand"/>
    <property type="match status" value="2"/>
</dbReference>
<dbReference type="InterPro" id="IPR051581">
    <property type="entry name" value="Ca-bind"/>
</dbReference>
<dbReference type="InterPro" id="IPR018247">
    <property type="entry name" value="EF_Hand_1_Ca_BS"/>
</dbReference>
<dbReference type="Pfam" id="PF13202">
    <property type="entry name" value="EF-hand_5"/>
    <property type="match status" value="1"/>
</dbReference>